<feature type="transmembrane region" description="Helical" evidence="15">
    <location>
        <begin position="20"/>
        <end position="39"/>
    </location>
</feature>
<dbReference type="GO" id="GO:0016020">
    <property type="term" value="C:membrane"/>
    <property type="evidence" value="ECO:0007669"/>
    <property type="project" value="UniProtKB-SubCell"/>
</dbReference>
<evidence type="ECO:0000259" key="16">
    <source>
        <dbReference type="PROSITE" id="PS50109"/>
    </source>
</evidence>
<dbReference type="InterPro" id="IPR000014">
    <property type="entry name" value="PAS"/>
</dbReference>
<keyword evidence="6 15" id="KW-0812">Transmembrane</keyword>
<keyword evidence="7" id="KW-0547">Nucleotide-binding</keyword>
<evidence type="ECO:0000256" key="5">
    <source>
        <dbReference type="ARBA" id="ARBA00022679"/>
    </source>
</evidence>
<evidence type="ECO:0000256" key="4">
    <source>
        <dbReference type="ARBA" id="ARBA00022553"/>
    </source>
</evidence>
<gene>
    <name evidence="19" type="ORF">TPSD3_13405</name>
</gene>
<dbReference type="SMART" id="SM00091">
    <property type="entry name" value="PAS"/>
    <property type="match status" value="1"/>
</dbReference>
<feature type="transmembrane region" description="Helical" evidence="15">
    <location>
        <begin position="318"/>
        <end position="341"/>
    </location>
</feature>
<dbReference type="PROSITE" id="PS50112">
    <property type="entry name" value="PAS"/>
    <property type="match status" value="1"/>
</dbReference>
<dbReference type="Pfam" id="PF02518">
    <property type="entry name" value="HATPase_c"/>
    <property type="match status" value="1"/>
</dbReference>
<accession>A0A251X4J9</accession>
<evidence type="ECO:0000256" key="10">
    <source>
        <dbReference type="ARBA" id="ARBA00022989"/>
    </source>
</evidence>
<organism evidence="19 20">
    <name type="scientific">Thioflexithrix psekupsensis</name>
    <dbReference type="NCBI Taxonomy" id="1570016"/>
    <lineage>
        <taxon>Bacteria</taxon>
        <taxon>Pseudomonadati</taxon>
        <taxon>Pseudomonadota</taxon>
        <taxon>Gammaproteobacteria</taxon>
        <taxon>Thiotrichales</taxon>
        <taxon>Thioflexithrix</taxon>
    </lineage>
</organism>
<dbReference type="SUPFAM" id="SSF55874">
    <property type="entry name" value="ATPase domain of HSP90 chaperone/DNA topoisomerase II/histidine kinase"/>
    <property type="match status" value="1"/>
</dbReference>
<protein>
    <recommendedName>
        <fullName evidence="3">histidine kinase</fullName>
        <ecNumber evidence="3">2.7.13.3</ecNumber>
    </recommendedName>
</protein>
<dbReference type="Pfam" id="PF00512">
    <property type="entry name" value="HisKA"/>
    <property type="match status" value="1"/>
</dbReference>
<dbReference type="EMBL" id="MSLT01000023">
    <property type="protein sequence ID" value="OUD12119.1"/>
    <property type="molecule type" value="Genomic_DNA"/>
</dbReference>
<dbReference type="CDD" id="cd00082">
    <property type="entry name" value="HisKA"/>
    <property type="match status" value="1"/>
</dbReference>
<evidence type="ECO:0000256" key="1">
    <source>
        <dbReference type="ARBA" id="ARBA00000085"/>
    </source>
</evidence>
<dbReference type="InterPro" id="IPR003660">
    <property type="entry name" value="HAMP_dom"/>
</dbReference>
<dbReference type="GO" id="GO:0005524">
    <property type="term" value="F:ATP binding"/>
    <property type="evidence" value="ECO:0007669"/>
    <property type="project" value="UniProtKB-KW"/>
</dbReference>
<dbReference type="InterPro" id="IPR005467">
    <property type="entry name" value="His_kinase_dom"/>
</dbReference>
<evidence type="ECO:0000256" key="9">
    <source>
        <dbReference type="ARBA" id="ARBA00022840"/>
    </source>
</evidence>
<feature type="coiled-coil region" evidence="13">
    <location>
        <begin position="148"/>
        <end position="175"/>
    </location>
</feature>
<evidence type="ECO:0000259" key="17">
    <source>
        <dbReference type="PROSITE" id="PS50112"/>
    </source>
</evidence>
<dbReference type="PRINTS" id="PR00344">
    <property type="entry name" value="BCTRLSENSOR"/>
</dbReference>
<evidence type="ECO:0000259" key="18">
    <source>
        <dbReference type="PROSITE" id="PS50885"/>
    </source>
</evidence>
<dbReference type="SUPFAM" id="SSF55785">
    <property type="entry name" value="PYP-like sensor domain (PAS domain)"/>
    <property type="match status" value="1"/>
</dbReference>
<feature type="compositionally biased region" description="Low complexity" evidence="14">
    <location>
        <begin position="242"/>
        <end position="252"/>
    </location>
</feature>
<dbReference type="GO" id="GO:0007234">
    <property type="term" value="P:osmosensory signaling via phosphorelay pathway"/>
    <property type="evidence" value="ECO:0007669"/>
    <property type="project" value="TreeGrafter"/>
</dbReference>
<dbReference type="Proteomes" id="UP000194798">
    <property type="component" value="Unassembled WGS sequence"/>
</dbReference>
<keyword evidence="10 15" id="KW-1133">Transmembrane helix</keyword>
<dbReference type="InterPro" id="IPR003661">
    <property type="entry name" value="HisK_dim/P_dom"/>
</dbReference>
<dbReference type="InterPro" id="IPR036890">
    <property type="entry name" value="HATPase_C_sf"/>
</dbReference>
<dbReference type="InterPro" id="IPR004358">
    <property type="entry name" value="Sig_transdc_His_kin-like_C"/>
</dbReference>
<dbReference type="PANTHER" id="PTHR42878">
    <property type="entry name" value="TWO-COMPONENT HISTIDINE KINASE"/>
    <property type="match status" value="1"/>
</dbReference>
<name>A0A251X4J9_9GAMM</name>
<dbReference type="SUPFAM" id="SSF158472">
    <property type="entry name" value="HAMP domain-like"/>
    <property type="match status" value="1"/>
</dbReference>
<evidence type="ECO:0000256" key="15">
    <source>
        <dbReference type="SAM" id="Phobius"/>
    </source>
</evidence>
<evidence type="ECO:0000256" key="6">
    <source>
        <dbReference type="ARBA" id="ARBA00022692"/>
    </source>
</evidence>
<keyword evidence="11" id="KW-0902">Two-component regulatory system</keyword>
<feature type="domain" description="HAMP" evidence="18">
    <location>
        <begin position="344"/>
        <end position="396"/>
    </location>
</feature>
<evidence type="ECO:0000256" key="13">
    <source>
        <dbReference type="SAM" id="Coils"/>
    </source>
</evidence>
<dbReference type="Gene3D" id="1.10.287.130">
    <property type="match status" value="1"/>
</dbReference>
<comment type="caution">
    <text evidence="19">The sequence shown here is derived from an EMBL/GenBank/DDBJ whole genome shotgun (WGS) entry which is preliminary data.</text>
</comment>
<dbReference type="GO" id="GO:0030295">
    <property type="term" value="F:protein kinase activator activity"/>
    <property type="evidence" value="ECO:0007669"/>
    <property type="project" value="TreeGrafter"/>
</dbReference>
<comment type="catalytic activity">
    <reaction evidence="1">
        <text>ATP + protein L-histidine = ADP + protein N-phospho-L-histidine.</text>
        <dbReference type="EC" id="2.7.13.3"/>
    </reaction>
</comment>
<proteinExistence type="predicted"/>
<keyword evidence="12 15" id="KW-0472">Membrane</keyword>
<keyword evidence="4" id="KW-0597">Phosphoprotein</keyword>
<dbReference type="PIRSF" id="PIRSF037532">
    <property type="entry name" value="STHK_NtrY"/>
    <property type="match status" value="1"/>
</dbReference>
<dbReference type="InterPro" id="IPR036097">
    <property type="entry name" value="HisK_dim/P_sf"/>
</dbReference>
<sequence length="780" mass="88308">MSLASSLFPRRLRRWQGGLILGFAILLFGTLLATLLMISDALQSSARFESLYTWLLVVNILALLALFMLIALNLRQLISQVRHGRAGSRLTLRIVSLLVLLSSVPVTVVYYFALEFINQRLDSWFDVEIEQGMSAALELSKVSIAALVRESMRQMDAATQELMVLEEEITALHLDEWRERMGAYELNLLTPTGKVIIASIADTDQLLPSRPNDNILFYLRGKPYYAGFESFDQPPTPPPNDTPATDAATDSAVENNSQQFRVRVITRVLRPSLDRAEQDYLLHGVFTFSGRMNELGQTLTRVFETYRERAFLHEPLKLSFTLVLSLVLLLSIFSAIWLAFFSARRLVAPLSALAEGTRAVADGHYDKQLPVRHFDELGFLVQSFNDMTRHIAKAHDDVWRNQRVADSQRLYLETVLTRLSSGVISLDTQYCLLTANPAACQILGFPLEQALGQQWALLAQRYPELQPLEQLLINRCQPQGEDWREEIKLFGHSGHKVLMCRGTRLQGNSELERLKNNSENWLMGGYVIVFDDITTLIQAQRDAAWSEVARRMAHEIKNPLTPIQLSAERLRHKYLNKLSPDDASSFERLTRTIIQQVESMKEMTNAFSDYAKTAKIERKAIRLNQLVEEVLELYRDKHLRIEFETEDDLPIIAADPNHLRQILHNLIKNALEASAEAGHDSTQLHLQLKHLTQGNFECVELRVQDRGPGIPPEWLAKLFEPYVTSKPKGTGLGLAIVKKLVEEHSGTIWLENLSEGGACAVIRFPTAPLSFTLANPIELP</sequence>
<dbReference type="RefSeq" id="WP_086489030.1">
    <property type="nucleotide sequence ID" value="NZ_MSLT01000023.1"/>
</dbReference>
<keyword evidence="13" id="KW-0175">Coiled coil</keyword>
<evidence type="ECO:0000256" key="7">
    <source>
        <dbReference type="ARBA" id="ARBA00022741"/>
    </source>
</evidence>
<dbReference type="Gene3D" id="3.30.450.20">
    <property type="entry name" value="PAS domain"/>
    <property type="match status" value="1"/>
</dbReference>
<evidence type="ECO:0000313" key="19">
    <source>
        <dbReference type="EMBL" id="OUD12119.1"/>
    </source>
</evidence>
<evidence type="ECO:0000256" key="3">
    <source>
        <dbReference type="ARBA" id="ARBA00012438"/>
    </source>
</evidence>
<keyword evidence="8" id="KW-0418">Kinase</keyword>
<dbReference type="InterPro" id="IPR003594">
    <property type="entry name" value="HATPase_dom"/>
</dbReference>
<dbReference type="SMART" id="SM00304">
    <property type="entry name" value="HAMP"/>
    <property type="match status" value="1"/>
</dbReference>
<evidence type="ECO:0000256" key="2">
    <source>
        <dbReference type="ARBA" id="ARBA00004141"/>
    </source>
</evidence>
<evidence type="ECO:0000256" key="11">
    <source>
        <dbReference type="ARBA" id="ARBA00023012"/>
    </source>
</evidence>
<dbReference type="EC" id="2.7.13.3" evidence="3"/>
<reference evidence="19 20" key="1">
    <citation type="submission" date="2016-12" db="EMBL/GenBank/DDBJ databases">
        <title>Thioflexothrix psekupsii D3 genome sequencing and assembly.</title>
        <authorList>
            <person name="Fomenkov A."/>
            <person name="Vincze T."/>
            <person name="Grabovich M."/>
            <person name="Anton B.P."/>
            <person name="Dubinina G."/>
            <person name="Orlova M."/>
            <person name="Belousova E."/>
            <person name="Roberts R.J."/>
        </authorList>
    </citation>
    <scope>NUCLEOTIDE SEQUENCE [LARGE SCALE GENOMIC DNA]</scope>
    <source>
        <strain evidence="19">D3</strain>
    </source>
</reference>
<evidence type="ECO:0000256" key="8">
    <source>
        <dbReference type="ARBA" id="ARBA00022777"/>
    </source>
</evidence>
<dbReference type="SMART" id="SM00387">
    <property type="entry name" value="HATPase_c"/>
    <property type="match status" value="1"/>
</dbReference>
<dbReference type="PROSITE" id="PS50885">
    <property type="entry name" value="HAMP"/>
    <property type="match status" value="1"/>
</dbReference>
<dbReference type="Pfam" id="PF00672">
    <property type="entry name" value="HAMP"/>
    <property type="match status" value="1"/>
</dbReference>
<dbReference type="CDD" id="cd00130">
    <property type="entry name" value="PAS"/>
    <property type="match status" value="1"/>
</dbReference>
<evidence type="ECO:0000256" key="12">
    <source>
        <dbReference type="ARBA" id="ARBA00023136"/>
    </source>
</evidence>
<dbReference type="SMART" id="SM00388">
    <property type="entry name" value="HisKA"/>
    <property type="match status" value="1"/>
</dbReference>
<dbReference type="Gene3D" id="6.10.340.10">
    <property type="match status" value="1"/>
</dbReference>
<evidence type="ECO:0000256" key="14">
    <source>
        <dbReference type="SAM" id="MobiDB-lite"/>
    </source>
</evidence>
<dbReference type="CDD" id="cd06225">
    <property type="entry name" value="HAMP"/>
    <property type="match status" value="1"/>
</dbReference>
<feature type="transmembrane region" description="Helical" evidence="15">
    <location>
        <begin position="94"/>
        <end position="113"/>
    </location>
</feature>
<feature type="region of interest" description="Disordered" evidence="14">
    <location>
        <begin position="229"/>
        <end position="252"/>
    </location>
</feature>
<dbReference type="OrthoDB" id="1931120at2"/>
<dbReference type="Gene3D" id="3.30.565.10">
    <property type="entry name" value="Histidine kinase-like ATPase, C-terminal domain"/>
    <property type="match status" value="1"/>
</dbReference>
<comment type="subcellular location">
    <subcellularLocation>
        <location evidence="2">Membrane</location>
        <topology evidence="2">Multi-pass membrane protein</topology>
    </subcellularLocation>
</comment>
<dbReference type="InterPro" id="IPR017232">
    <property type="entry name" value="NtrY"/>
</dbReference>
<keyword evidence="9" id="KW-0067">ATP-binding</keyword>
<evidence type="ECO:0000313" key="20">
    <source>
        <dbReference type="Proteomes" id="UP000194798"/>
    </source>
</evidence>
<dbReference type="GO" id="GO:0000156">
    <property type="term" value="F:phosphorelay response regulator activity"/>
    <property type="evidence" value="ECO:0007669"/>
    <property type="project" value="TreeGrafter"/>
</dbReference>
<dbReference type="SUPFAM" id="SSF47384">
    <property type="entry name" value="Homodimeric domain of signal transducing histidine kinase"/>
    <property type="match status" value="1"/>
</dbReference>
<dbReference type="AlphaFoldDB" id="A0A251X4J9"/>
<dbReference type="InterPro" id="IPR050351">
    <property type="entry name" value="BphY/WalK/GraS-like"/>
</dbReference>
<feature type="domain" description="PAS" evidence="17">
    <location>
        <begin position="408"/>
        <end position="464"/>
    </location>
</feature>
<feature type="transmembrane region" description="Helical" evidence="15">
    <location>
        <begin position="51"/>
        <end position="74"/>
    </location>
</feature>
<dbReference type="PROSITE" id="PS50109">
    <property type="entry name" value="HIS_KIN"/>
    <property type="match status" value="1"/>
</dbReference>
<dbReference type="PANTHER" id="PTHR42878:SF7">
    <property type="entry name" value="SENSOR HISTIDINE KINASE GLRK"/>
    <property type="match status" value="1"/>
</dbReference>
<keyword evidence="20" id="KW-1185">Reference proteome</keyword>
<keyword evidence="5" id="KW-0808">Transferase</keyword>
<feature type="domain" description="Histidine kinase" evidence="16">
    <location>
        <begin position="551"/>
        <end position="768"/>
    </location>
</feature>
<dbReference type="GO" id="GO:0000155">
    <property type="term" value="F:phosphorelay sensor kinase activity"/>
    <property type="evidence" value="ECO:0007669"/>
    <property type="project" value="InterPro"/>
</dbReference>
<dbReference type="InterPro" id="IPR035965">
    <property type="entry name" value="PAS-like_dom_sf"/>
</dbReference>